<organism evidence="1 2">
    <name type="scientific">Amycolatopsis tolypomycina</name>
    <dbReference type="NCBI Taxonomy" id="208445"/>
    <lineage>
        <taxon>Bacteria</taxon>
        <taxon>Bacillati</taxon>
        <taxon>Actinomycetota</taxon>
        <taxon>Actinomycetes</taxon>
        <taxon>Pseudonocardiales</taxon>
        <taxon>Pseudonocardiaceae</taxon>
        <taxon>Amycolatopsis</taxon>
    </lineage>
</organism>
<dbReference type="OrthoDB" id="3431161at2"/>
<dbReference type="STRING" id="208445.SAMN04489727_5546"/>
<dbReference type="RefSeq" id="WP_091312481.1">
    <property type="nucleotide sequence ID" value="NZ_FNSO01000004.1"/>
</dbReference>
<evidence type="ECO:0000313" key="2">
    <source>
        <dbReference type="Proteomes" id="UP000199622"/>
    </source>
</evidence>
<keyword evidence="2" id="KW-1185">Reference proteome</keyword>
<dbReference type="Proteomes" id="UP000199622">
    <property type="component" value="Unassembled WGS sequence"/>
</dbReference>
<dbReference type="AlphaFoldDB" id="A0A1H4WBL1"/>
<accession>A0A1H4WBL1</accession>
<sequence length="68" mass="7664">MNEFELNLRRRVGVVYRELAAARADGEDYAGELHAARLEELYDLARRHGIDVAAPVDVDAAIPRQDRS</sequence>
<proteinExistence type="predicted"/>
<evidence type="ECO:0000313" key="1">
    <source>
        <dbReference type="EMBL" id="SEC90772.1"/>
    </source>
</evidence>
<name>A0A1H4WBL1_9PSEU</name>
<dbReference type="EMBL" id="FNSO01000004">
    <property type="protein sequence ID" value="SEC90772.1"/>
    <property type="molecule type" value="Genomic_DNA"/>
</dbReference>
<gene>
    <name evidence="1" type="ORF">SAMN04489727_5546</name>
</gene>
<protein>
    <submittedName>
        <fullName evidence="1">Uncharacterized protein</fullName>
    </submittedName>
</protein>
<reference evidence="2" key="1">
    <citation type="submission" date="2016-10" db="EMBL/GenBank/DDBJ databases">
        <authorList>
            <person name="Varghese N."/>
            <person name="Submissions S."/>
        </authorList>
    </citation>
    <scope>NUCLEOTIDE SEQUENCE [LARGE SCALE GENOMIC DNA]</scope>
    <source>
        <strain evidence="2">DSM 44544</strain>
    </source>
</reference>